<comment type="similarity">
    <text evidence="2">Belongs to the TspO/BZRP family.</text>
</comment>
<dbReference type="CDD" id="cd15904">
    <property type="entry name" value="TSPO_MBR"/>
    <property type="match status" value="1"/>
</dbReference>
<dbReference type="OrthoDB" id="9795496at2"/>
<keyword evidence="4 6" id="KW-1133">Transmembrane helix</keyword>
<dbReference type="RefSeq" id="WP_037296710.1">
    <property type="nucleotide sequence ID" value="NZ_ATAX01000008.1"/>
</dbReference>
<reference evidence="7 8" key="1">
    <citation type="journal article" date="2014" name="PLoS ONE">
        <title>Rumen cellulosomics: divergent fiber-degrading strategies revealed by comparative genome-wide analysis of six ruminococcal strains.</title>
        <authorList>
            <person name="Dassa B."/>
            <person name="Borovok I."/>
            <person name="Ruimy-Israeli V."/>
            <person name="Lamed R."/>
            <person name="Flint H.J."/>
            <person name="Duncan S.H."/>
            <person name="Henrissat B."/>
            <person name="Coutinho P."/>
            <person name="Morrison M."/>
            <person name="Mosoni P."/>
            <person name="Yeoman C.J."/>
            <person name="White B.A."/>
            <person name="Bayer E.A."/>
        </authorList>
    </citation>
    <scope>NUCLEOTIDE SEQUENCE [LARGE SCALE GENOMIC DNA]</scope>
    <source>
        <strain evidence="7 8">007c</strain>
    </source>
</reference>
<dbReference type="GO" id="GO:0033013">
    <property type="term" value="P:tetrapyrrole metabolic process"/>
    <property type="evidence" value="ECO:0007669"/>
    <property type="project" value="UniProtKB-ARBA"/>
</dbReference>
<keyword evidence="8" id="KW-1185">Reference proteome</keyword>
<feature type="transmembrane region" description="Helical" evidence="6">
    <location>
        <begin position="12"/>
        <end position="34"/>
    </location>
</feature>
<dbReference type="Gene3D" id="1.20.1260.100">
    <property type="entry name" value="TspO/MBR protein"/>
    <property type="match status" value="1"/>
</dbReference>
<dbReference type="Pfam" id="PF03073">
    <property type="entry name" value="TspO_MBR"/>
    <property type="match status" value="1"/>
</dbReference>
<evidence type="ECO:0000313" key="8">
    <source>
        <dbReference type="Proteomes" id="UP000019365"/>
    </source>
</evidence>
<evidence type="ECO:0000256" key="5">
    <source>
        <dbReference type="ARBA" id="ARBA00023136"/>
    </source>
</evidence>
<dbReference type="PATRIC" id="fig|1341157.4.peg.380"/>
<dbReference type="PANTHER" id="PTHR10057">
    <property type="entry name" value="PERIPHERAL-TYPE BENZODIAZEPINE RECEPTOR"/>
    <property type="match status" value="1"/>
</dbReference>
<gene>
    <name evidence="7" type="ORF">RF007C_10525</name>
</gene>
<protein>
    <recommendedName>
        <fullName evidence="9">TspO and MBR</fullName>
    </recommendedName>
</protein>
<name>W7V1B2_RUMFL</name>
<feature type="transmembrane region" description="Helical" evidence="6">
    <location>
        <begin position="80"/>
        <end position="99"/>
    </location>
</feature>
<feature type="transmembrane region" description="Helical" evidence="6">
    <location>
        <begin position="131"/>
        <end position="154"/>
    </location>
</feature>
<evidence type="ECO:0000256" key="6">
    <source>
        <dbReference type="SAM" id="Phobius"/>
    </source>
</evidence>
<evidence type="ECO:0000256" key="4">
    <source>
        <dbReference type="ARBA" id="ARBA00022989"/>
    </source>
</evidence>
<evidence type="ECO:0008006" key="9">
    <source>
        <dbReference type="Google" id="ProtNLM"/>
    </source>
</evidence>
<dbReference type="Proteomes" id="UP000019365">
    <property type="component" value="Unassembled WGS sequence"/>
</dbReference>
<dbReference type="EMBL" id="ATAX01000008">
    <property type="protein sequence ID" value="EWM54765.1"/>
    <property type="molecule type" value="Genomic_DNA"/>
</dbReference>
<dbReference type="GO" id="GO:0016020">
    <property type="term" value="C:membrane"/>
    <property type="evidence" value="ECO:0007669"/>
    <property type="project" value="UniProtKB-SubCell"/>
</dbReference>
<proteinExistence type="inferred from homology"/>
<dbReference type="AlphaFoldDB" id="W7V1B2"/>
<accession>W7V1B2</accession>
<dbReference type="FunFam" id="1.20.1260.100:FF:000001">
    <property type="entry name" value="translocator protein 2"/>
    <property type="match status" value="1"/>
</dbReference>
<organism evidence="7 8">
    <name type="scientific">Ruminococcus flavefaciens 007c</name>
    <dbReference type="NCBI Taxonomy" id="1341157"/>
    <lineage>
        <taxon>Bacteria</taxon>
        <taxon>Bacillati</taxon>
        <taxon>Bacillota</taxon>
        <taxon>Clostridia</taxon>
        <taxon>Eubacteriales</taxon>
        <taxon>Oscillospiraceae</taxon>
        <taxon>Ruminococcus</taxon>
    </lineage>
</organism>
<evidence type="ECO:0000256" key="3">
    <source>
        <dbReference type="ARBA" id="ARBA00022692"/>
    </source>
</evidence>
<sequence>MKIRWTDLIIHIVGAELVGALSAALSGGSFSVFYQALEKPAFAPPGWIFPAVWSILYALMGISAYLIWKSDVSGKKPAMLLYFSQLFANFLWSPVFFGLKSLKGAAVIAIALLILITAMMISFYRICKAAAYLNIPYLLWAVFAAYLTIGILVLQ</sequence>
<dbReference type="PIRSF" id="PIRSF005859">
    <property type="entry name" value="PBR"/>
    <property type="match status" value="1"/>
</dbReference>
<keyword evidence="5 6" id="KW-0472">Membrane</keyword>
<dbReference type="InterPro" id="IPR004307">
    <property type="entry name" value="TspO_MBR"/>
</dbReference>
<comment type="caution">
    <text evidence="7">The sequence shown here is derived from an EMBL/GenBank/DDBJ whole genome shotgun (WGS) entry which is preliminary data.</text>
</comment>
<feature type="transmembrane region" description="Helical" evidence="6">
    <location>
        <begin position="105"/>
        <end position="124"/>
    </location>
</feature>
<comment type="subcellular location">
    <subcellularLocation>
        <location evidence="1">Membrane</location>
        <topology evidence="1">Multi-pass membrane protein</topology>
    </subcellularLocation>
</comment>
<evidence type="ECO:0000313" key="7">
    <source>
        <dbReference type="EMBL" id="EWM54765.1"/>
    </source>
</evidence>
<evidence type="ECO:0000256" key="1">
    <source>
        <dbReference type="ARBA" id="ARBA00004141"/>
    </source>
</evidence>
<dbReference type="PANTHER" id="PTHR10057:SF0">
    <property type="entry name" value="TRANSLOCATOR PROTEIN"/>
    <property type="match status" value="1"/>
</dbReference>
<dbReference type="eggNOG" id="COG3476">
    <property type="taxonomic scope" value="Bacteria"/>
</dbReference>
<feature type="transmembrane region" description="Helical" evidence="6">
    <location>
        <begin position="46"/>
        <end position="68"/>
    </location>
</feature>
<keyword evidence="3 6" id="KW-0812">Transmembrane</keyword>
<dbReference type="InterPro" id="IPR038330">
    <property type="entry name" value="TspO/MBR-related_sf"/>
</dbReference>
<evidence type="ECO:0000256" key="2">
    <source>
        <dbReference type="ARBA" id="ARBA00007524"/>
    </source>
</evidence>